<evidence type="ECO:0008006" key="3">
    <source>
        <dbReference type="Google" id="ProtNLM"/>
    </source>
</evidence>
<name>A0ABM8GR19_9MICO</name>
<evidence type="ECO:0000313" key="2">
    <source>
        <dbReference type="Proteomes" id="UP001321486"/>
    </source>
</evidence>
<dbReference type="EMBL" id="AP027732">
    <property type="protein sequence ID" value="BDZ50875.1"/>
    <property type="molecule type" value="Genomic_DNA"/>
</dbReference>
<protein>
    <recommendedName>
        <fullName evidence="3">Glycosyl transferase family 28 C-terminal domain-containing protein</fullName>
    </recommendedName>
</protein>
<organism evidence="1 2">
    <name type="scientific">Frondihabitans sucicola</name>
    <dbReference type="NCBI Taxonomy" id="1268041"/>
    <lineage>
        <taxon>Bacteria</taxon>
        <taxon>Bacillati</taxon>
        <taxon>Actinomycetota</taxon>
        <taxon>Actinomycetes</taxon>
        <taxon>Micrococcales</taxon>
        <taxon>Microbacteriaceae</taxon>
        <taxon>Frondihabitans</taxon>
    </lineage>
</organism>
<reference evidence="2" key="1">
    <citation type="journal article" date="2019" name="Int. J. Syst. Evol. Microbiol.">
        <title>The Global Catalogue of Microorganisms (GCM) 10K type strain sequencing project: providing services to taxonomists for standard genome sequencing and annotation.</title>
        <authorList>
            <consortium name="The Broad Institute Genomics Platform"/>
            <consortium name="The Broad Institute Genome Sequencing Center for Infectious Disease"/>
            <person name="Wu L."/>
            <person name="Ma J."/>
        </authorList>
    </citation>
    <scope>NUCLEOTIDE SEQUENCE [LARGE SCALE GENOMIC DNA]</scope>
    <source>
        <strain evidence="2">NBRC 108728</strain>
    </source>
</reference>
<accession>A0ABM8GR19</accession>
<gene>
    <name evidence="1" type="ORF">GCM10025867_31160</name>
</gene>
<proteinExistence type="predicted"/>
<dbReference type="RefSeq" id="WP_286346870.1">
    <property type="nucleotide sequence ID" value="NZ_AP027732.1"/>
</dbReference>
<dbReference type="Proteomes" id="UP001321486">
    <property type="component" value="Chromosome"/>
</dbReference>
<keyword evidence="2" id="KW-1185">Reference proteome</keyword>
<evidence type="ECO:0000313" key="1">
    <source>
        <dbReference type="EMBL" id="BDZ50875.1"/>
    </source>
</evidence>
<sequence>MTTIGWYVHHQGGGHLGRMLSILPRLDADVICFSSLEEPSGLPRRVRWVHLDLDSDVLDGRDPVDSDPAAGGALHWAPLQHAGHRSRIARLVAVVAEHPVDAFVVDVSVEVVLTVRLLGIPVVVMAQPGDRDDAPHRLAYRAATLILAPWPADLVEAPYLRGLPVVHTGGISRHEGRAVQRGPAARTFSCSVAAAGPR</sequence>